<dbReference type="InterPro" id="IPR035500">
    <property type="entry name" value="NHR-like_dom_sf"/>
</dbReference>
<evidence type="ECO:0000313" key="11">
    <source>
        <dbReference type="WBParaSite" id="Pan_g12022.t1"/>
    </source>
</evidence>
<keyword evidence="7" id="KW-0675">Receptor</keyword>
<dbReference type="InterPro" id="IPR001628">
    <property type="entry name" value="Znf_hrmn_rcpt"/>
</dbReference>
<feature type="domain" description="Nuclear receptor" evidence="9">
    <location>
        <begin position="30"/>
        <end position="106"/>
    </location>
</feature>
<reference evidence="10" key="1">
    <citation type="journal article" date="2013" name="Genetics">
        <title>The draft genome and transcriptome of Panagrellus redivivus are shaped by the harsh demands of a free-living lifestyle.</title>
        <authorList>
            <person name="Srinivasan J."/>
            <person name="Dillman A.R."/>
            <person name="Macchietto M.G."/>
            <person name="Heikkinen L."/>
            <person name="Lakso M."/>
            <person name="Fracchia K.M."/>
            <person name="Antoshechkin I."/>
            <person name="Mortazavi A."/>
            <person name="Wong G."/>
            <person name="Sternberg P.W."/>
        </authorList>
    </citation>
    <scope>NUCLEOTIDE SEQUENCE [LARGE SCALE GENOMIC DNA]</scope>
    <source>
        <strain evidence="10">MT8872</strain>
    </source>
</reference>
<keyword evidence="8" id="KW-0539">Nucleus</keyword>
<keyword evidence="2" id="KW-0863">Zinc-finger</keyword>
<keyword evidence="4" id="KW-0805">Transcription regulation</keyword>
<dbReference type="Proteomes" id="UP000492821">
    <property type="component" value="Unassembled WGS sequence"/>
</dbReference>
<evidence type="ECO:0000256" key="3">
    <source>
        <dbReference type="ARBA" id="ARBA00022833"/>
    </source>
</evidence>
<proteinExistence type="predicted"/>
<evidence type="ECO:0000256" key="5">
    <source>
        <dbReference type="ARBA" id="ARBA00023125"/>
    </source>
</evidence>
<dbReference type="PROSITE" id="PS51030">
    <property type="entry name" value="NUCLEAR_REC_DBD_2"/>
    <property type="match status" value="1"/>
</dbReference>
<dbReference type="GO" id="GO:0008270">
    <property type="term" value="F:zinc ion binding"/>
    <property type="evidence" value="ECO:0007669"/>
    <property type="project" value="UniProtKB-KW"/>
</dbReference>
<name>A0A7E4UT17_PANRE</name>
<keyword evidence="5" id="KW-0238">DNA-binding</keyword>
<evidence type="ECO:0000256" key="2">
    <source>
        <dbReference type="ARBA" id="ARBA00022771"/>
    </source>
</evidence>
<keyword evidence="10" id="KW-1185">Reference proteome</keyword>
<organism evidence="10 11">
    <name type="scientific">Panagrellus redivivus</name>
    <name type="common">Microworm</name>
    <dbReference type="NCBI Taxonomy" id="6233"/>
    <lineage>
        <taxon>Eukaryota</taxon>
        <taxon>Metazoa</taxon>
        <taxon>Ecdysozoa</taxon>
        <taxon>Nematoda</taxon>
        <taxon>Chromadorea</taxon>
        <taxon>Rhabditida</taxon>
        <taxon>Tylenchina</taxon>
        <taxon>Panagrolaimomorpha</taxon>
        <taxon>Panagrolaimoidea</taxon>
        <taxon>Panagrolaimidae</taxon>
        <taxon>Panagrellus</taxon>
    </lineage>
</organism>
<dbReference type="Gene3D" id="1.10.565.10">
    <property type="entry name" value="Retinoid X Receptor"/>
    <property type="match status" value="1"/>
</dbReference>
<evidence type="ECO:0000256" key="4">
    <source>
        <dbReference type="ARBA" id="ARBA00023015"/>
    </source>
</evidence>
<evidence type="ECO:0000313" key="10">
    <source>
        <dbReference type="Proteomes" id="UP000492821"/>
    </source>
</evidence>
<keyword evidence="1" id="KW-0479">Metal-binding</keyword>
<evidence type="ECO:0000256" key="6">
    <source>
        <dbReference type="ARBA" id="ARBA00023163"/>
    </source>
</evidence>
<dbReference type="GO" id="GO:0043565">
    <property type="term" value="F:sequence-specific DNA binding"/>
    <property type="evidence" value="ECO:0007669"/>
    <property type="project" value="InterPro"/>
</dbReference>
<evidence type="ECO:0000256" key="1">
    <source>
        <dbReference type="ARBA" id="ARBA00022723"/>
    </source>
</evidence>
<evidence type="ECO:0000256" key="8">
    <source>
        <dbReference type="ARBA" id="ARBA00023242"/>
    </source>
</evidence>
<dbReference type="PANTHER" id="PTHR46011">
    <property type="entry name" value="NUCLEAR HORMONE RECEPTOR FAMILY MEMBER NHR-86-RELATED"/>
    <property type="match status" value="1"/>
</dbReference>
<sequence length="318" mass="36577">MQVNSCNVFDTSNDVVLPEVLTVPFAGNKTTVCAICGGISLCRHFGAVSCNSCAAFFRRTISGKKNFTCALINNCVIDFRFVRRICKACRLRKCISAGMRQDEQKAIEHLRVTHLPPSPYPFRKTSFLPNISEQVVNERRFCKMYLDDTGIFDLAKEVMGEEFTGVENYWNYVVVVLNTLKYDSIQDRKLTVIDHSMMEMSETAWYSIVPQFQKHLDLIVKTVSPLYCRVEKLIQNIRTIGLTNEELAFFLFLAMVQGITRLTSEPKVTRLRFQPLLDTVFRSMHVYYQENFPSDYMATRMGNLIMALPIMDVSSFFF</sequence>
<dbReference type="WBParaSite" id="Pan_g12022.t1">
    <property type="protein sequence ID" value="Pan_g12022.t1"/>
    <property type="gene ID" value="Pan_g12022"/>
</dbReference>
<dbReference type="PRINTS" id="PR00047">
    <property type="entry name" value="STROIDFINGER"/>
</dbReference>
<accession>A0A7E4UT17</accession>
<dbReference type="GO" id="GO:0005634">
    <property type="term" value="C:nucleus"/>
    <property type="evidence" value="ECO:0007669"/>
    <property type="project" value="TreeGrafter"/>
</dbReference>
<dbReference type="GO" id="GO:0003700">
    <property type="term" value="F:DNA-binding transcription factor activity"/>
    <property type="evidence" value="ECO:0007669"/>
    <property type="project" value="InterPro"/>
</dbReference>
<reference evidence="11" key="2">
    <citation type="submission" date="2020-10" db="UniProtKB">
        <authorList>
            <consortium name="WormBaseParasite"/>
        </authorList>
    </citation>
    <scope>IDENTIFICATION</scope>
</reference>
<dbReference type="InterPro" id="IPR013088">
    <property type="entry name" value="Znf_NHR/GATA"/>
</dbReference>
<evidence type="ECO:0000256" key="7">
    <source>
        <dbReference type="ARBA" id="ARBA00023170"/>
    </source>
</evidence>
<dbReference type="AlphaFoldDB" id="A0A7E4UT17"/>
<dbReference type="Gene3D" id="3.30.50.10">
    <property type="entry name" value="Erythroid Transcription Factor GATA-1, subunit A"/>
    <property type="match status" value="1"/>
</dbReference>
<dbReference type="GO" id="GO:0006357">
    <property type="term" value="P:regulation of transcription by RNA polymerase II"/>
    <property type="evidence" value="ECO:0007669"/>
    <property type="project" value="TreeGrafter"/>
</dbReference>
<dbReference type="Pfam" id="PF00105">
    <property type="entry name" value="zf-C4"/>
    <property type="match status" value="1"/>
</dbReference>
<protein>
    <submittedName>
        <fullName evidence="11">Nuclear receptor domain-containing protein</fullName>
    </submittedName>
</protein>
<evidence type="ECO:0000259" key="9">
    <source>
        <dbReference type="PROSITE" id="PS51030"/>
    </source>
</evidence>
<dbReference type="SUPFAM" id="SSF48508">
    <property type="entry name" value="Nuclear receptor ligand-binding domain"/>
    <property type="match status" value="1"/>
</dbReference>
<keyword evidence="3" id="KW-0862">Zinc</keyword>
<dbReference type="SMART" id="SM00399">
    <property type="entry name" value="ZnF_C4"/>
    <property type="match status" value="1"/>
</dbReference>
<dbReference type="PANTHER" id="PTHR46011:SF32">
    <property type="entry name" value="NUCLEAR HORMONE RECEPTOR FAMILY"/>
    <property type="match status" value="1"/>
</dbReference>
<dbReference type="SUPFAM" id="SSF57716">
    <property type="entry name" value="Glucocorticoid receptor-like (DNA-binding domain)"/>
    <property type="match status" value="1"/>
</dbReference>
<keyword evidence="6" id="KW-0804">Transcription</keyword>
<dbReference type="CDD" id="cd06916">
    <property type="entry name" value="NR_DBD_like"/>
    <property type="match status" value="1"/>
</dbReference>